<dbReference type="EMBL" id="JAWQEG010000068">
    <property type="protein sequence ID" value="KAK3895104.1"/>
    <property type="molecule type" value="Genomic_DNA"/>
</dbReference>
<comment type="caution">
    <text evidence="2">The sequence shown here is derived from an EMBL/GenBank/DDBJ whole genome shotgun (WGS) entry which is preliminary data.</text>
</comment>
<evidence type="ECO:0000256" key="1">
    <source>
        <dbReference type="SAM" id="Coils"/>
    </source>
</evidence>
<keyword evidence="3" id="KW-1185">Reference proteome</keyword>
<proteinExistence type="predicted"/>
<sequence length="160" mass="18113">MSIPSQSICIYIAEDSAGVIGENTASERCHKRARDETEQGALPEKAGDVIFEATTAERRTEVDTKILILQYDLDAERQEKESIIKERDALLAEKFEWEREMTRLKAELMNVKTCSCAKDGKNKMITFDAKDVIVLHIDDDVVDIADDAHGANCILYYNRQ</sequence>
<organism evidence="2 3">
    <name type="scientific">Petrolisthes cinctipes</name>
    <name type="common">Flat porcelain crab</name>
    <dbReference type="NCBI Taxonomy" id="88211"/>
    <lineage>
        <taxon>Eukaryota</taxon>
        <taxon>Metazoa</taxon>
        <taxon>Ecdysozoa</taxon>
        <taxon>Arthropoda</taxon>
        <taxon>Crustacea</taxon>
        <taxon>Multicrustacea</taxon>
        <taxon>Malacostraca</taxon>
        <taxon>Eumalacostraca</taxon>
        <taxon>Eucarida</taxon>
        <taxon>Decapoda</taxon>
        <taxon>Pleocyemata</taxon>
        <taxon>Anomura</taxon>
        <taxon>Galatheoidea</taxon>
        <taxon>Porcellanidae</taxon>
        <taxon>Petrolisthes</taxon>
    </lineage>
</organism>
<reference evidence="2" key="1">
    <citation type="submission" date="2023-10" db="EMBL/GenBank/DDBJ databases">
        <title>Genome assemblies of two species of porcelain crab, Petrolisthes cinctipes and Petrolisthes manimaculis (Anomura: Porcellanidae).</title>
        <authorList>
            <person name="Angst P."/>
        </authorList>
    </citation>
    <scope>NUCLEOTIDE SEQUENCE</scope>
    <source>
        <strain evidence="2">PB745_01</strain>
        <tissue evidence="2">Gill</tissue>
    </source>
</reference>
<name>A0AAE1L3E0_PETCI</name>
<evidence type="ECO:0000313" key="2">
    <source>
        <dbReference type="EMBL" id="KAK3895104.1"/>
    </source>
</evidence>
<dbReference type="Proteomes" id="UP001286313">
    <property type="component" value="Unassembled WGS sequence"/>
</dbReference>
<gene>
    <name evidence="2" type="ORF">Pcinc_001199</name>
</gene>
<keyword evidence="1" id="KW-0175">Coiled coil</keyword>
<feature type="coiled-coil region" evidence="1">
    <location>
        <begin position="73"/>
        <end position="107"/>
    </location>
</feature>
<protein>
    <submittedName>
        <fullName evidence="2">Uncharacterized protein</fullName>
    </submittedName>
</protein>
<accession>A0AAE1L3E0</accession>
<dbReference type="AlphaFoldDB" id="A0AAE1L3E0"/>
<evidence type="ECO:0000313" key="3">
    <source>
        <dbReference type="Proteomes" id="UP001286313"/>
    </source>
</evidence>